<dbReference type="RefSeq" id="XP_031856259.1">
    <property type="nucleotide sequence ID" value="XM_032000368.1"/>
</dbReference>
<sequence length="240" mass="26430">MKFLTSVFSVLLTSALCVSAENSPEFTLQFYAPAINSLSNFNIILSDSIFSVKDVAQSVKGYIHENGTLFVDGYAVGKGRGYLTTTPQSKSWEVSSPWTISEGVLELEGDNEFFAVPEGTPGSYVLSAAKKAEVRGITKMNIKPVLSDGSIIQTWPKTSTSTSITSSNYQVDIRLVLAPIAALILVSMTVFSFIRLRHRRNQVSPKNEWQPVDEKALLDEDVEQGFATDEMKDSPIFQNE</sequence>
<keyword evidence="4" id="KW-1185">Reference proteome</keyword>
<evidence type="ECO:0000256" key="1">
    <source>
        <dbReference type="SAM" id="Phobius"/>
    </source>
</evidence>
<reference evidence="3 4" key="1">
    <citation type="submission" date="2019-09" db="EMBL/GenBank/DDBJ databases">
        <authorList>
            <person name="Brejova B."/>
        </authorList>
    </citation>
    <scope>NUCLEOTIDE SEQUENCE [LARGE SCALE GENOMIC DNA]</scope>
</reference>
<evidence type="ECO:0000256" key="2">
    <source>
        <dbReference type="SAM" id="SignalP"/>
    </source>
</evidence>
<organism evidence="3 4">
    <name type="scientific">Magnusiomyces paraingens</name>
    <dbReference type="NCBI Taxonomy" id="2606893"/>
    <lineage>
        <taxon>Eukaryota</taxon>
        <taxon>Fungi</taxon>
        <taxon>Dikarya</taxon>
        <taxon>Ascomycota</taxon>
        <taxon>Saccharomycotina</taxon>
        <taxon>Dipodascomycetes</taxon>
        <taxon>Dipodascales</taxon>
        <taxon>Dipodascaceae</taxon>
        <taxon>Magnusiomyces</taxon>
    </lineage>
</organism>
<dbReference type="Proteomes" id="UP000398389">
    <property type="component" value="Unassembled WGS sequence"/>
</dbReference>
<keyword evidence="2" id="KW-0732">Signal</keyword>
<name>A0A5E8C5Z9_9ASCO</name>
<keyword evidence="1" id="KW-0812">Transmembrane</keyword>
<feature type="chain" id="PRO_5023116041" evidence="2">
    <location>
        <begin position="21"/>
        <end position="240"/>
    </location>
</feature>
<protein>
    <submittedName>
        <fullName evidence="3">Uncharacterized protein</fullName>
    </submittedName>
</protein>
<feature type="transmembrane region" description="Helical" evidence="1">
    <location>
        <begin position="175"/>
        <end position="196"/>
    </location>
</feature>
<evidence type="ECO:0000313" key="3">
    <source>
        <dbReference type="EMBL" id="VVT57298.1"/>
    </source>
</evidence>
<feature type="signal peptide" evidence="2">
    <location>
        <begin position="1"/>
        <end position="20"/>
    </location>
</feature>
<keyword evidence="1" id="KW-0472">Membrane</keyword>
<dbReference type="EMBL" id="CABVLU010000004">
    <property type="protein sequence ID" value="VVT57298.1"/>
    <property type="molecule type" value="Genomic_DNA"/>
</dbReference>
<evidence type="ECO:0000313" key="4">
    <source>
        <dbReference type="Proteomes" id="UP000398389"/>
    </source>
</evidence>
<dbReference type="AlphaFoldDB" id="A0A5E8C5Z9"/>
<proteinExistence type="predicted"/>
<gene>
    <name evidence="3" type="ORF">SAPINGB_P005654</name>
</gene>
<dbReference type="GeneID" id="43584468"/>
<keyword evidence="1" id="KW-1133">Transmembrane helix</keyword>
<accession>A0A5E8C5Z9</accession>